<gene>
    <name evidence="1" type="ORF">FNV43_RR05825</name>
</gene>
<name>A0A8K0MRH3_9ROSA</name>
<organism evidence="1 2">
    <name type="scientific">Rhamnella rubrinervis</name>
    <dbReference type="NCBI Taxonomy" id="2594499"/>
    <lineage>
        <taxon>Eukaryota</taxon>
        <taxon>Viridiplantae</taxon>
        <taxon>Streptophyta</taxon>
        <taxon>Embryophyta</taxon>
        <taxon>Tracheophyta</taxon>
        <taxon>Spermatophyta</taxon>
        <taxon>Magnoliopsida</taxon>
        <taxon>eudicotyledons</taxon>
        <taxon>Gunneridae</taxon>
        <taxon>Pentapetalae</taxon>
        <taxon>rosids</taxon>
        <taxon>fabids</taxon>
        <taxon>Rosales</taxon>
        <taxon>Rhamnaceae</taxon>
        <taxon>rhamnoid group</taxon>
        <taxon>Rhamneae</taxon>
        <taxon>Rhamnella</taxon>
    </lineage>
</organism>
<evidence type="ECO:0000313" key="2">
    <source>
        <dbReference type="Proteomes" id="UP000796880"/>
    </source>
</evidence>
<dbReference type="EMBL" id="VOIH02000002">
    <property type="protein sequence ID" value="KAF3455374.1"/>
    <property type="molecule type" value="Genomic_DNA"/>
</dbReference>
<evidence type="ECO:0000313" key="1">
    <source>
        <dbReference type="EMBL" id="KAF3455374.1"/>
    </source>
</evidence>
<keyword evidence="2" id="KW-1185">Reference proteome</keyword>
<reference evidence="1" key="1">
    <citation type="submission" date="2020-03" db="EMBL/GenBank/DDBJ databases">
        <title>A high-quality chromosome-level genome assembly of a woody plant with both climbing and erect habits, Rhamnella rubrinervis.</title>
        <authorList>
            <person name="Lu Z."/>
            <person name="Yang Y."/>
            <person name="Zhu X."/>
            <person name="Sun Y."/>
        </authorList>
    </citation>
    <scope>NUCLEOTIDE SEQUENCE</scope>
    <source>
        <strain evidence="1">BYM</strain>
        <tissue evidence="1">Leaf</tissue>
    </source>
</reference>
<dbReference type="AlphaFoldDB" id="A0A8K0MRH3"/>
<dbReference type="Proteomes" id="UP000796880">
    <property type="component" value="Unassembled WGS sequence"/>
</dbReference>
<proteinExistence type="predicted"/>
<accession>A0A8K0MRH3</accession>
<sequence>MVVVNFSTSSASTTFLSQSTSARLSSRPLVQIPTIIWYGTLNFFKQFVEIVCLYRILLRHKPVAVTADLAKQDEREGSGHRVVPPKTPRQVKYVFEFAFDFECDALVCIPLL</sequence>
<comment type="caution">
    <text evidence="1">The sequence shown here is derived from an EMBL/GenBank/DDBJ whole genome shotgun (WGS) entry which is preliminary data.</text>
</comment>
<protein>
    <submittedName>
        <fullName evidence="1">Uncharacterized protein</fullName>
    </submittedName>
</protein>